<feature type="domain" description="Luciferase-like" evidence="5">
    <location>
        <begin position="16"/>
        <end position="237"/>
    </location>
</feature>
<dbReference type="SUPFAM" id="SSF51679">
    <property type="entry name" value="Bacterial luciferase-like"/>
    <property type="match status" value="1"/>
</dbReference>
<evidence type="ECO:0000256" key="1">
    <source>
        <dbReference type="ARBA" id="ARBA00022630"/>
    </source>
</evidence>
<dbReference type="NCBIfam" id="TIGR03619">
    <property type="entry name" value="F420_Rv2161c"/>
    <property type="match status" value="1"/>
</dbReference>
<dbReference type="InterPro" id="IPR011251">
    <property type="entry name" value="Luciferase-like_dom"/>
</dbReference>
<dbReference type="EMBL" id="JBHLZU010000002">
    <property type="protein sequence ID" value="MFB9902554.1"/>
    <property type="molecule type" value="Genomic_DNA"/>
</dbReference>
<comment type="caution">
    <text evidence="6">The sequence shown here is derived from an EMBL/GenBank/DDBJ whole genome shotgun (WGS) entry which is preliminary data.</text>
</comment>
<dbReference type="EC" id="1.-.-.-" evidence="6"/>
<evidence type="ECO:0000313" key="7">
    <source>
        <dbReference type="Proteomes" id="UP001589693"/>
    </source>
</evidence>
<evidence type="ECO:0000256" key="2">
    <source>
        <dbReference type="ARBA" id="ARBA00022643"/>
    </source>
</evidence>
<accession>A0ABV5ZR54</accession>
<dbReference type="PANTHER" id="PTHR42847:SF4">
    <property type="entry name" value="ALKANESULFONATE MONOOXYGENASE-RELATED"/>
    <property type="match status" value="1"/>
</dbReference>
<name>A0ABV5ZR54_9PSEU</name>
<protein>
    <submittedName>
        <fullName evidence="6">TIGR03619 family F420-dependent LLM class oxidoreductase</fullName>
        <ecNumber evidence="6">1.-.-.-</ecNumber>
    </submittedName>
</protein>
<reference evidence="6 7" key="1">
    <citation type="submission" date="2024-09" db="EMBL/GenBank/DDBJ databases">
        <authorList>
            <person name="Sun Q."/>
            <person name="Mori K."/>
        </authorList>
    </citation>
    <scope>NUCLEOTIDE SEQUENCE [LARGE SCALE GENOMIC DNA]</scope>
    <source>
        <strain evidence="6 7">TBRC 7907</strain>
    </source>
</reference>
<organism evidence="6 7">
    <name type="scientific">Allokutzneria oryzae</name>
    <dbReference type="NCBI Taxonomy" id="1378989"/>
    <lineage>
        <taxon>Bacteria</taxon>
        <taxon>Bacillati</taxon>
        <taxon>Actinomycetota</taxon>
        <taxon>Actinomycetes</taxon>
        <taxon>Pseudonocardiales</taxon>
        <taxon>Pseudonocardiaceae</taxon>
        <taxon>Allokutzneria</taxon>
    </lineage>
</organism>
<dbReference type="Gene3D" id="3.20.20.30">
    <property type="entry name" value="Luciferase-like domain"/>
    <property type="match status" value="1"/>
</dbReference>
<dbReference type="InterPro" id="IPR036661">
    <property type="entry name" value="Luciferase-like_sf"/>
</dbReference>
<dbReference type="RefSeq" id="WP_377849631.1">
    <property type="nucleotide sequence ID" value="NZ_JBHLZU010000002.1"/>
</dbReference>
<evidence type="ECO:0000256" key="3">
    <source>
        <dbReference type="ARBA" id="ARBA00023002"/>
    </source>
</evidence>
<gene>
    <name evidence="6" type="ORF">ACFFQA_01250</name>
</gene>
<keyword evidence="1" id="KW-0285">Flavoprotein</keyword>
<proteinExistence type="predicted"/>
<dbReference type="Proteomes" id="UP001589693">
    <property type="component" value="Unassembled WGS sequence"/>
</dbReference>
<keyword evidence="3 6" id="KW-0560">Oxidoreductase</keyword>
<keyword evidence="4" id="KW-0503">Monooxygenase</keyword>
<keyword evidence="2" id="KW-0288">FMN</keyword>
<sequence length="313" mass="34186">MRIGFAAPVSGSWATRPNLVRVARRAEELGYHSLWTFQRLLAPLDASWGEPYRSVHDPVVTLSYLAGVTRRIRLGVAVLNLPFFSPVLLAKQLATLDIVSEGRLDVGLGIGWSAEEFAAVGVDPRGRGRRAEEFVAALRTLWTDDEVEHEGEFYRVPRTRMEPKPVQRPHPPILLGAKAEPALRRAGRIADGWISSSSADLSTIGDSIALIRAAAAEAGRDAVRLRFVCRGPVRVRAAGARDRRPLTGSFDEIRGDLAVLADQGVTEVFVDLNFDPEIGSPDADPEESMRRAELALTELAPSQEPNQLAASSR</sequence>
<evidence type="ECO:0000256" key="4">
    <source>
        <dbReference type="ARBA" id="ARBA00023033"/>
    </source>
</evidence>
<dbReference type="InterPro" id="IPR050172">
    <property type="entry name" value="SsuD_RutA_monooxygenase"/>
</dbReference>
<dbReference type="GO" id="GO:0016491">
    <property type="term" value="F:oxidoreductase activity"/>
    <property type="evidence" value="ECO:0007669"/>
    <property type="project" value="UniProtKB-KW"/>
</dbReference>
<evidence type="ECO:0000313" key="6">
    <source>
        <dbReference type="EMBL" id="MFB9902554.1"/>
    </source>
</evidence>
<dbReference type="PANTHER" id="PTHR42847">
    <property type="entry name" value="ALKANESULFONATE MONOOXYGENASE"/>
    <property type="match status" value="1"/>
</dbReference>
<dbReference type="Pfam" id="PF00296">
    <property type="entry name" value="Bac_luciferase"/>
    <property type="match status" value="1"/>
</dbReference>
<dbReference type="InterPro" id="IPR019921">
    <property type="entry name" value="Lucif-like_OxRdtase_Rv2161c"/>
</dbReference>
<keyword evidence="7" id="KW-1185">Reference proteome</keyword>
<evidence type="ECO:0000259" key="5">
    <source>
        <dbReference type="Pfam" id="PF00296"/>
    </source>
</evidence>